<dbReference type="CDD" id="cd13539">
    <property type="entry name" value="PBP2_AvModA"/>
    <property type="match status" value="1"/>
</dbReference>
<organism evidence="5 6">
    <name type="scientific">Asticcacaulis aquaticus</name>
    <dbReference type="NCBI Taxonomy" id="2984212"/>
    <lineage>
        <taxon>Bacteria</taxon>
        <taxon>Pseudomonadati</taxon>
        <taxon>Pseudomonadota</taxon>
        <taxon>Alphaproteobacteria</taxon>
        <taxon>Caulobacterales</taxon>
        <taxon>Caulobacteraceae</taxon>
        <taxon>Asticcacaulis</taxon>
    </lineage>
</organism>
<dbReference type="Gene3D" id="3.40.190.10">
    <property type="entry name" value="Periplasmic binding protein-like II"/>
    <property type="match status" value="2"/>
</dbReference>
<evidence type="ECO:0000256" key="1">
    <source>
        <dbReference type="ARBA" id="ARBA00009175"/>
    </source>
</evidence>
<dbReference type="NCBIfam" id="TIGR01256">
    <property type="entry name" value="modA"/>
    <property type="match status" value="1"/>
</dbReference>
<keyword evidence="2" id="KW-0479">Metal-binding</keyword>
<dbReference type="Pfam" id="PF13531">
    <property type="entry name" value="SBP_bac_11"/>
    <property type="match status" value="1"/>
</dbReference>
<dbReference type="Proteomes" id="UP001214854">
    <property type="component" value="Unassembled WGS sequence"/>
</dbReference>
<dbReference type="RefSeq" id="WP_272748927.1">
    <property type="nucleotide sequence ID" value="NZ_JAQQKX010000012.1"/>
</dbReference>
<gene>
    <name evidence="5" type="primary">modA</name>
    <name evidence="5" type="ORF">PQU92_14295</name>
</gene>
<dbReference type="PANTHER" id="PTHR30632">
    <property type="entry name" value="MOLYBDATE-BINDING PERIPLASMIC PROTEIN"/>
    <property type="match status" value="1"/>
</dbReference>
<dbReference type="SUPFAM" id="SSF53850">
    <property type="entry name" value="Periplasmic binding protein-like II"/>
    <property type="match status" value="1"/>
</dbReference>
<name>A0ABT5HWP1_9CAUL</name>
<keyword evidence="6" id="KW-1185">Reference proteome</keyword>
<comment type="similarity">
    <text evidence="1">Belongs to the bacterial solute-binding protein ModA family.</text>
</comment>
<keyword evidence="3 4" id="KW-0732">Signal</keyword>
<dbReference type="PIRSF" id="PIRSF004846">
    <property type="entry name" value="ModA"/>
    <property type="match status" value="1"/>
</dbReference>
<evidence type="ECO:0000256" key="2">
    <source>
        <dbReference type="ARBA" id="ARBA00022723"/>
    </source>
</evidence>
<evidence type="ECO:0000313" key="5">
    <source>
        <dbReference type="EMBL" id="MDC7684453.1"/>
    </source>
</evidence>
<dbReference type="InterPro" id="IPR050682">
    <property type="entry name" value="ModA/WtpA"/>
</dbReference>
<protein>
    <submittedName>
        <fullName evidence="5">Molybdate ABC transporter substrate-binding protein</fullName>
    </submittedName>
</protein>
<evidence type="ECO:0000256" key="3">
    <source>
        <dbReference type="ARBA" id="ARBA00022729"/>
    </source>
</evidence>
<evidence type="ECO:0000256" key="4">
    <source>
        <dbReference type="SAM" id="SignalP"/>
    </source>
</evidence>
<dbReference type="InterPro" id="IPR044084">
    <property type="entry name" value="AvModA-like_subst-bd"/>
</dbReference>
<accession>A0ABT5HWP1</accession>
<feature type="chain" id="PRO_5045879538" evidence="4">
    <location>
        <begin position="20"/>
        <end position="248"/>
    </location>
</feature>
<feature type="signal peptide" evidence="4">
    <location>
        <begin position="1"/>
        <end position="19"/>
    </location>
</feature>
<proteinExistence type="inferred from homology"/>
<dbReference type="EMBL" id="JAQQKX010000012">
    <property type="protein sequence ID" value="MDC7684453.1"/>
    <property type="molecule type" value="Genomic_DNA"/>
</dbReference>
<sequence>MRLFLLFLLLSILGPPAAAGGRTADVKVAVAANFTDTAKALGTAFEKKTGHKIVYTFGASGQFYAQIAHGAPFEVFLSADAERPQKLEADGLTVAGSRFVYAYGKLVLWSADKRVDRRGLILAKGNFEKIAIADPAAAPYGIAAVETMKKMGLYDKLQPKIVKGSSISQTFTFVSTGAAEIGFIALSQAKVAKGGSMWLVPESHYTPIDQQAVLLKTGAGNPAARAYLDFLKSPEAVRIIRAYGYEVR</sequence>
<comment type="caution">
    <text evidence="5">The sequence shown here is derived from an EMBL/GenBank/DDBJ whole genome shotgun (WGS) entry which is preliminary data.</text>
</comment>
<dbReference type="PANTHER" id="PTHR30632:SF14">
    <property type="entry name" value="TUNGSTATE_MOLYBDATE_CHROMATE-BINDING PROTEIN MODA"/>
    <property type="match status" value="1"/>
</dbReference>
<dbReference type="InterPro" id="IPR005950">
    <property type="entry name" value="ModA"/>
</dbReference>
<evidence type="ECO:0000313" key="6">
    <source>
        <dbReference type="Proteomes" id="UP001214854"/>
    </source>
</evidence>
<reference evidence="5 6" key="1">
    <citation type="submission" date="2023-01" db="EMBL/GenBank/DDBJ databases">
        <title>Novel species of the genus Asticcacaulis isolated from rivers.</title>
        <authorList>
            <person name="Lu H."/>
        </authorList>
    </citation>
    <scope>NUCLEOTIDE SEQUENCE [LARGE SCALE GENOMIC DNA]</scope>
    <source>
        <strain evidence="5 6">BYS171W</strain>
    </source>
</reference>